<organism evidence="2">
    <name type="scientific">Acinetobacter baumannii</name>
    <dbReference type="NCBI Taxonomy" id="470"/>
    <lineage>
        <taxon>Bacteria</taxon>
        <taxon>Pseudomonadati</taxon>
        <taxon>Pseudomonadota</taxon>
        <taxon>Gammaproteobacteria</taxon>
        <taxon>Moraxellales</taxon>
        <taxon>Moraxellaceae</taxon>
        <taxon>Acinetobacter</taxon>
        <taxon>Acinetobacter calcoaceticus/baumannii complex</taxon>
    </lineage>
</organism>
<evidence type="ECO:0000313" key="3">
    <source>
        <dbReference type="EMBL" id="OWK65970.1"/>
    </source>
</evidence>
<dbReference type="Proteomes" id="UP000664966">
    <property type="component" value="Chromosome"/>
</dbReference>
<sequence>MNKIYISLPMIFILNMSGCATVAQSAPLYEKYESQNLKCGEANVKVISYCYDPEKGLEDRGSGGIVRECKSSVIKINNTQEINIPVMSENQKKLLEKQGYDFSGKLEEGKWSLVSFACIKNNQDSFLLLNQATSNNINMMDHSKGSLWDNPVLLDLKGNIIKNGNKEILKNSKKGKAISANAVYGNE</sequence>
<evidence type="ECO:0008006" key="8">
    <source>
        <dbReference type="Google" id="ProtNLM"/>
    </source>
</evidence>
<reference evidence="4 7" key="3">
    <citation type="submission" date="2018-02" db="EMBL/GenBank/DDBJ databases">
        <title>Acinetobacter baumanii whole genome sequence.</title>
        <authorList>
            <person name="Qasim Z.J."/>
        </authorList>
    </citation>
    <scope>NUCLEOTIDE SEQUENCE [LARGE SCALE GENOMIC DNA]</scope>
    <source>
        <strain evidence="4 7">ZQ8</strain>
    </source>
</reference>
<proteinExistence type="predicted"/>
<reference evidence="2" key="1">
    <citation type="submission" date="2015-04" db="EMBL/GenBank/DDBJ databases">
        <authorList>
            <person name="Syromyatnikov M.Y."/>
            <person name="Popov V.N."/>
        </authorList>
    </citation>
    <scope>NUCLEOTIDE SEQUENCE</scope>
    <source>
        <strain evidence="2">Ab244</strain>
    </source>
</reference>
<evidence type="ECO:0000313" key="5">
    <source>
        <dbReference type="EMBL" id="QTK43626.1"/>
    </source>
</evidence>
<dbReference type="RefSeq" id="WP_002027800.1">
    <property type="nucleotide sequence ID" value="NZ_AP014649.1"/>
</dbReference>
<reference evidence="3 6" key="2">
    <citation type="submission" date="2017-05" db="EMBL/GenBank/DDBJ databases">
        <title>Draft genome sequence of MDR A. baumannii AB360.</title>
        <authorList>
            <person name="Wareham D.W."/>
            <person name="Bean D.C."/>
        </authorList>
    </citation>
    <scope>NUCLEOTIDE SEQUENCE [LARGE SCALE GENOMIC DNA]</scope>
    <source>
        <strain evidence="3 6">AB360</strain>
    </source>
</reference>
<name>A0A090AZI0_ACIBA</name>
<gene>
    <name evidence="3" type="ORF">CBE85_13865</name>
    <name evidence="4" type="ORF">CV954_000675</name>
    <name evidence="5" type="ORF">J6E47_00585</name>
</gene>
<dbReference type="EMBL" id="CP072270">
    <property type="protein sequence ID" value="QTK43626.1"/>
    <property type="molecule type" value="Genomic_DNA"/>
</dbReference>
<evidence type="ECO:0000256" key="1">
    <source>
        <dbReference type="SAM" id="SignalP"/>
    </source>
</evidence>
<evidence type="ECO:0000313" key="2">
    <source>
        <dbReference type="EMBL" id="AKR15130.1"/>
    </source>
</evidence>
<evidence type="ECO:0000313" key="4">
    <source>
        <dbReference type="EMBL" id="PQL85624.1"/>
    </source>
</evidence>
<dbReference type="Proteomes" id="UP000197394">
    <property type="component" value="Unassembled WGS sequence"/>
</dbReference>
<accession>A0A090AZI0</accession>
<feature type="signal peptide" evidence="1">
    <location>
        <begin position="1"/>
        <end position="22"/>
    </location>
</feature>
<dbReference type="Proteomes" id="UP000233757">
    <property type="component" value="Unassembled WGS sequence"/>
</dbReference>
<evidence type="ECO:0000313" key="6">
    <source>
        <dbReference type="Proteomes" id="UP000197394"/>
    </source>
</evidence>
<dbReference type="EMBL" id="PHJU02000004">
    <property type="protein sequence ID" value="PQL85624.1"/>
    <property type="molecule type" value="Genomic_DNA"/>
</dbReference>
<dbReference type="PATRIC" id="fig|470.1325.peg.934"/>
<reference evidence="5" key="4">
    <citation type="submission" date="2021-03" db="EMBL/GenBank/DDBJ databases">
        <title>Complete genome sequencing of Acinetobacter baumannii.</title>
        <authorList>
            <person name="Yadav B."/>
            <person name="Makwana N."/>
            <person name="Kharat A.S."/>
            <person name="Veeraraghavan B."/>
            <person name="Vijayakumar S."/>
            <person name="Priya M."/>
        </authorList>
    </citation>
    <scope>NUCLEOTIDE SEQUENCE</scope>
    <source>
        <strain evidence="5">KSK6</strain>
    </source>
</reference>
<feature type="chain" id="PRO_5015029763" description="Lipoprotein" evidence="1">
    <location>
        <begin position="23"/>
        <end position="187"/>
    </location>
</feature>
<keyword evidence="1" id="KW-0732">Signal</keyword>
<dbReference type="AlphaFoldDB" id="A0A090AZI0"/>
<evidence type="ECO:0000313" key="7">
    <source>
        <dbReference type="Proteomes" id="UP000233757"/>
    </source>
</evidence>
<dbReference type="EMBL" id="NGKM01000015">
    <property type="protein sequence ID" value="OWK65970.1"/>
    <property type="molecule type" value="Genomic_DNA"/>
</dbReference>
<dbReference type="EMBL" id="KR155244">
    <property type="protein sequence ID" value="AKR15130.1"/>
    <property type="molecule type" value="Genomic_DNA"/>
</dbReference>
<protein>
    <recommendedName>
        <fullName evidence="8">Lipoprotein</fullName>
    </recommendedName>
</protein>